<dbReference type="InterPro" id="IPR037523">
    <property type="entry name" value="VOC_core"/>
</dbReference>
<accession>A0A0L8JPN1</accession>
<dbReference type="PROSITE" id="PS51819">
    <property type="entry name" value="VOC"/>
    <property type="match status" value="1"/>
</dbReference>
<gene>
    <name evidence="2" type="ORF">ADK34_27485</name>
</gene>
<feature type="domain" description="VOC" evidence="1">
    <location>
        <begin position="5"/>
        <end position="123"/>
    </location>
</feature>
<comment type="caution">
    <text evidence="2">The sequence shown here is derived from an EMBL/GenBank/DDBJ whole genome shotgun (WGS) entry which is preliminary data.</text>
</comment>
<dbReference type="AlphaFoldDB" id="A0A0L8JPN1"/>
<dbReference type="Pfam" id="PF00903">
    <property type="entry name" value="Glyoxalase"/>
    <property type="match status" value="1"/>
</dbReference>
<reference evidence="2 3" key="1">
    <citation type="submission" date="2015-06" db="EMBL/GenBank/DDBJ databases">
        <authorList>
            <person name="Hoefler B.C."/>
            <person name="Straight P.D."/>
        </authorList>
    </citation>
    <scope>NUCLEOTIDE SEQUENCE [LARGE SCALE GENOMIC DNA]</scope>
    <source>
        <strain evidence="2 3">NRRL 3427</strain>
    </source>
</reference>
<sequence length="126" mass="13831">MLSDSPIAAIIPVEDMERAKRFYSDTLGLPLTRESAEDTRYECGGTTIGLYETPYGGKAEHTLASWKVADLDAEMTSLRSKGVTFEDYDLPGIKTVDGVVESDTMRGAWFKDSEGNILCVVEERAA</sequence>
<evidence type="ECO:0000313" key="2">
    <source>
        <dbReference type="EMBL" id="KOG15597.1"/>
    </source>
</evidence>
<dbReference type="Gene3D" id="3.10.180.10">
    <property type="entry name" value="2,3-Dihydroxybiphenyl 1,2-Dioxygenase, domain 1"/>
    <property type="match status" value="1"/>
</dbReference>
<dbReference type="PATRIC" id="fig|1938.6.peg.5892"/>
<name>A0A0L8JPN1_STRVR</name>
<dbReference type="InterPro" id="IPR004360">
    <property type="entry name" value="Glyas_Fos-R_dOase_dom"/>
</dbReference>
<evidence type="ECO:0000313" key="3">
    <source>
        <dbReference type="Proteomes" id="UP000037023"/>
    </source>
</evidence>
<dbReference type="OrthoDB" id="9804907at2"/>
<dbReference type="RefSeq" id="WP_033205880.1">
    <property type="nucleotide sequence ID" value="NZ_LGUP01000365.1"/>
</dbReference>
<dbReference type="SUPFAM" id="SSF54593">
    <property type="entry name" value="Glyoxalase/Bleomycin resistance protein/Dihydroxybiphenyl dioxygenase"/>
    <property type="match status" value="1"/>
</dbReference>
<dbReference type="Proteomes" id="UP000037023">
    <property type="component" value="Unassembled WGS sequence"/>
</dbReference>
<proteinExistence type="predicted"/>
<organism evidence="2 3">
    <name type="scientific">Streptomyces viridochromogenes</name>
    <dbReference type="NCBI Taxonomy" id="1938"/>
    <lineage>
        <taxon>Bacteria</taxon>
        <taxon>Bacillati</taxon>
        <taxon>Actinomycetota</taxon>
        <taxon>Actinomycetes</taxon>
        <taxon>Kitasatosporales</taxon>
        <taxon>Streptomycetaceae</taxon>
        <taxon>Streptomyces</taxon>
    </lineage>
</organism>
<dbReference type="EMBL" id="LGUP01000365">
    <property type="protein sequence ID" value="KOG15597.1"/>
    <property type="molecule type" value="Genomic_DNA"/>
</dbReference>
<protein>
    <recommendedName>
        <fullName evidence="1">VOC domain-containing protein</fullName>
    </recommendedName>
</protein>
<dbReference type="InterPro" id="IPR029068">
    <property type="entry name" value="Glyas_Bleomycin-R_OHBP_Dase"/>
</dbReference>
<evidence type="ECO:0000259" key="1">
    <source>
        <dbReference type="PROSITE" id="PS51819"/>
    </source>
</evidence>